<feature type="domain" description="Aldehyde dehydrogenase" evidence="3">
    <location>
        <begin position="30"/>
        <end position="483"/>
    </location>
</feature>
<dbReference type="Pfam" id="PF00171">
    <property type="entry name" value="Aldedh"/>
    <property type="match status" value="1"/>
</dbReference>
<reference evidence="4" key="1">
    <citation type="submission" date="2021-04" db="EMBL/GenBank/DDBJ databases">
        <title>Genome based classification of Actinospica acidithermotolerans sp. nov., an actinobacterium isolated from an Indonesian hot spring.</title>
        <authorList>
            <person name="Kusuma A.B."/>
            <person name="Putra K.E."/>
            <person name="Nafisah S."/>
            <person name="Loh J."/>
            <person name="Nouioui I."/>
            <person name="Goodfellow M."/>
        </authorList>
    </citation>
    <scope>NUCLEOTIDE SEQUENCE</scope>
    <source>
        <strain evidence="4">MGRD01-02</strain>
    </source>
</reference>
<name>A0A941IJA4_9ACTN</name>
<dbReference type="Gene3D" id="3.40.309.10">
    <property type="entry name" value="Aldehyde Dehydrogenase, Chain A, domain 2"/>
    <property type="match status" value="1"/>
</dbReference>
<dbReference type="PANTHER" id="PTHR11699">
    <property type="entry name" value="ALDEHYDE DEHYDROGENASE-RELATED"/>
    <property type="match status" value="1"/>
</dbReference>
<protein>
    <submittedName>
        <fullName evidence="4">Aldehyde dehydrogenase</fullName>
    </submittedName>
</protein>
<evidence type="ECO:0000256" key="2">
    <source>
        <dbReference type="ARBA" id="ARBA00023002"/>
    </source>
</evidence>
<evidence type="ECO:0000313" key="4">
    <source>
        <dbReference type="EMBL" id="MBR7830520.1"/>
    </source>
</evidence>
<dbReference type="RefSeq" id="WP_212521646.1">
    <property type="nucleotide sequence ID" value="NZ_JAGSOH010000137.1"/>
</dbReference>
<dbReference type="InterPro" id="IPR015590">
    <property type="entry name" value="Aldehyde_DH_dom"/>
</dbReference>
<sequence>MTVQIDAPVVDTELFIGGSARPAALGRTRVILDPATEEPLAEVAWGSAQDLDQAVAAAHAAFESGPWPELTLKERARLLLRIADAIDEHAEELAVVESRNVGKPIAFTRGFDVPAAAEIFRYYGGLVETIEGAARQAGRQSLIYTRREPLGVVGAITPFNFPLNLIVNKLAPALAAGNTVVHKPADETPLSALLLARVLAEAGLPAGVYNVVTGDGPNVGARLAEHPDVRKLAFTGSSATGKRLAATAAGTLKRVTAELGGKGANIVFADADLDAAAQIAFQAGFFNTGQFCMSGSRLLVQRPVYQETVDRLAGILAHIPVGDPGDPGTVLGPLANRAQLEKVEQYVAIAKAEGAVLRHGGGPVPGLDRGYFHAPTLFTEVAPQMRIAREEVFGPVVTVTPFDTDEEAVAIANSTAYGLAAGLHTADVRRAHRVAARLQAGIVWINTWAMFENTTAIGGYKDSGYGRELGPEGLEEYLQTKTVVLNAE</sequence>
<dbReference type="SUPFAM" id="SSF53720">
    <property type="entry name" value="ALDH-like"/>
    <property type="match status" value="1"/>
</dbReference>
<dbReference type="EMBL" id="JAGSOH010000137">
    <property type="protein sequence ID" value="MBR7830520.1"/>
    <property type="molecule type" value="Genomic_DNA"/>
</dbReference>
<accession>A0A941IJA4</accession>
<dbReference type="Gene3D" id="3.40.605.10">
    <property type="entry name" value="Aldehyde Dehydrogenase, Chain A, domain 1"/>
    <property type="match status" value="1"/>
</dbReference>
<dbReference type="FunFam" id="3.40.309.10:FF:000012">
    <property type="entry name" value="Betaine aldehyde dehydrogenase"/>
    <property type="match status" value="1"/>
</dbReference>
<comment type="caution">
    <text evidence="4">The sequence shown here is derived from an EMBL/GenBank/DDBJ whole genome shotgun (WGS) entry which is preliminary data.</text>
</comment>
<dbReference type="InterPro" id="IPR016162">
    <property type="entry name" value="Ald_DH_N"/>
</dbReference>
<dbReference type="AlphaFoldDB" id="A0A941IJA4"/>
<evidence type="ECO:0000313" key="5">
    <source>
        <dbReference type="Proteomes" id="UP000676325"/>
    </source>
</evidence>
<dbReference type="Proteomes" id="UP000676325">
    <property type="component" value="Unassembled WGS sequence"/>
</dbReference>
<dbReference type="FunFam" id="3.40.605.10:FF:000007">
    <property type="entry name" value="NAD/NADP-dependent betaine aldehyde dehydrogenase"/>
    <property type="match status" value="1"/>
</dbReference>
<organism evidence="4 5">
    <name type="scientific">Actinospica acidithermotolerans</name>
    <dbReference type="NCBI Taxonomy" id="2828514"/>
    <lineage>
        <taxon>Bacteria</taxon>
        <taxon>Bacillati</taxon>
        <taxon>Actinomycetota</taxon>
        <taxon>Actinomycetes</taxon>
        <taxon>Catenulisporales</taxon>
        <taxon>Actinospicaceae</taxon>
        <taxon>Actinospica</taxon>
    </lineage>
</organism>
<dbReference type="InterPro" id="IPR016161">
    <property type="entry name" value="Ald_DH/histidinol_DH"/>
</dbReference>
<evidence type="ECO:0000259" key="3">
    <source>
        <dbReference type="Pfam" id="PF00171"/>
    </source>
</evidence>
<keyword evidence="2" id="KW-0560">Oxidoreductase</keyword>
<keyword evidence="5" id="KW-1185">Reference proteome</keyword>
<evidence type="ECO:0000256" key="1">
    <source>
        <dbReference type="ARBA" id="ARBA00009986"/>
    </source>
</evidence>
<gene>
    <name evidence="4" type="ORF">KDK95_29735</name>
</gene>
<proteinExistence type="inferred from homology"/>
<comment type="similarity">
    <text evidence="1">Belongs to the aldehyde dehydrogenase family.</text>
</comment>
<dbReference type="GO" id="GO:0016620">
    <property type="term" value="F:oxidoreductase activity, acting on the aldehyde or oxo group of donors, NAD or NADP as acceptor"/>
    <property type="evidence" value="ECO:0007669"/>
    <property type="project" value="InterPro"/>
</dbReference>
<dbReference type="InterPro" id="IPR016163">
    <property type="entry name" value="Ald_DH_C"/>
</dbReference>